<keyword evidence="1" id="KW-0175">Coiled coil</keyword>
<keyword evidence="3" id="KW-1185">Reference proteome</keyword>
<evidence type="ECO:0000313" key="3">
    <source>
        <dbReference type="Proteomes" id="UP000006671"/>
    </source>
</evidence>
<organism evidence="3">
    <name type="scientific">Naegleria gruberi</name>
    <name type="common">Amoeba</name>
    <dbReference type="NCBI Taxonomy" id="5762"/>
    <lineage>
        <taxon>Eukaryota</taxon>
        <taxon>Discoba</taxon>
        <taxon>Heterolobosea</taxon>
        <taxon>Tetramitia</taxon>
        <taxon>Eutetramitia</taxon>
        <taxon>Vahlkampfiidae</taxon>
        <taxon>Naegleria</taxon>
    </lineage>
</organism>
<dbReference type="InParanoid" id="D2W412"/>
<protein>
    <submittedName>
        <fullName evidence="2">Predicted protein</fullName>
    </submittedName>
</protein>
<sequence length="211" mass="24203">MFQKHSLKSFSNLTTKKNSKSVATILCGTNSVPTASEGSFQMKLHSKRQSSLPYFCKYYNTNHTNTASPAVALSTTHGAASNAFHHVDSFTSYNTHQHKQQHQQHDQNVADYHQAMNILRELNQIRHQNYVLNKQISHLQEYVHVKESNTNNSANLSSWMDTNPFKFGLLCGSVVFVLIALRMDLEKNRKKVKELKEELSKLSIKRRYGNY</sequence>
<dbReference type="AlphaFoldDB" id="D2W412"/>
<dbReference type="RefSeq" id="XP_002668909.1">
    <property type="nucleotide sequence ID" value="XM_002668863.1"/>
</dbReference>
<dbReference type="Proteomes" id="UP000006671">
    <property type="component" value="Unassembled WGS sequence"/>
</dbReference>
<reference evidence="2 3" key="1">
    <citation type="journal article" date="2010" name="Cell">
        <title>The genome of Naegleria gruberi illuminates early eukaryotic versatility.</title>
        <authorList>
            <person name="Fritz-Laylin L.K."/>
            <person name="Prochnik S.E."/>
            <person name="Ginger M.L."/>
            <person name="Dacks J.B."/>
            <person name="Carpenter M.L."/>
            <person name="Field M.C."/>
            <person name="Kuo A."/>
            <person name="Paredez A."/>
            <person name="Chapman J."/>
            <person name="Pham J."/>
            <person name="Shu S."/>
            <person name="Neupane R."/>
            <person name="Cipriano M."/>
            <person name="Mancuso J."/>
            <person name="Tu H."/>
            <person name="Salamov A."/>
            <person name="Lindquist E."/>
            <person name="Shapiro H."/>
            <person name="Lucas S."/>
            <person name="Grigoriev I.V."/>
            <person name="Cande W.Z."/>
            <person name="Fulton C."/>
            <person name="Rokhsar D.S."/>
            <person name="Dawson S.C."/>
        </authorList>
    </citation>
    <scope>NUCLEOTIDE SEQUENCE [LARGE SCALE GENOMIC DNA]</scope>
    <source>
        <strain evidence="2 3">NEG-M</strain>
    </source>
</reference>
<name>D2W412_NAEGR</name>
<dbReference type="OrthoDB" id="10644904at2759"/>
<proteinExistence type="predicted"/>
<dbReference type="EMBL" id="GG738936">
    <property type="protein sequence ID" value="EFC36165.1"/>
    <property type="molecule type" value="Genomic_DNA"/>
</dbReference>
<dbReference type="VEuPathDB" id="AmoebaDB:NAEGRDRAFT_76142"/>
<evidence type="ECO:0000256" key="1">
    <source>
        <dbReference type="SAM" id="Coils"/>
    </source>
</evidence>
<dbReference type="GeneID" id="8860500"/>
<dbReference type="KEGG" id="ngr:NAEGRDRAFT_76142"/>
<feature type="coiled-coil region" evidence="1">
    <location>
        <begin position="178"/>
        <end position="205"/>
    </location>
</feature>
<evidence type="ECO:0000313" key="2">
    <source>
        <dbReference type="EMBL" id="EFC36165.1"/>
    </source>
</evidence>
<gene>
    <name evidence="2" type="ORF">NAEGRDRAFT_76142</name>
</gene>
<accession>D2W412</accession>